<dbReference type="GeneID" id="93281845"/>
<feature type="compositionally biased region" description="Basic and acidic residues" evidence="2">
    <location>
        <begin position="1280"/>
        <end position="1289"/>
    </location>
</feature>
<dbReference type="EMBL" id="FOIM01000022">
    <property type="protein sequence ID" value="SET97994.1"/>
    <property type="molecule type" value="Genomic_DNA"/>
</dbReference>
<dbReference type="Pfam" id="PF01473">
    <property type="entry name" value="Choline_bind_1"/>
    <property type="match status" value="1"/>
</dbReference>
<feature type="domain" description="Bacterial repeat" evidence="5">
    <location>
        <begin position="866"/>
        <end position="922"/>
    </location>
</feature>
<feature type="signal peptide" evidence="3">
    <location>
        <begin position="1"/>
        <end position="24"/>
    </location>
</feature>
<accession>A0A1I0IMG5</accession>
<dbReference type="InterPro" id="IPR009459">
    <property type="entry name" value="MucBP_dom"/>
</dbReference>
<dbReference type="InterPro" id="IPR044060">
    <property type="entry name" value="Bacterial_rp_domain"/>
</dbReference>
<keyword evidence="3" id="KW-0732">Signal</keyword>
<dbReference type="Pfam" id="PF06458">
    <property type="entry name" value="MucBP"/>
    <property type="match status" value="1"/>
</dbReference>
<feature type="region of interest" description="Disordered" evidence="2">
    <location>
        <begin position="1253"/>
        <end position="1312"/>
    </location>
</feature>
<gene>
    <name evidence="6" type="ORF">SAMN05216313_12248</name>
</gene>
<feature type="compositionally biased region" description="Gly residues" evidence="2">
    <location>
        <begin position="1290"/>
        <end position="1308"/>
    </location>
</feature>
<dbReference type="InterPro" id="IPR018337">
    <property type="entry name" value="Cell_wall/Cho-bd_repeat"/>
</dbReference>
<sequence>MIKKINMKSKLAGMLAAAMVISMAAPGYQAYAIGYGETSKLKFDPQDGPGMSKSSYSTVAVGGAVEQGVFTATGKAGHALTSSVNFAGIPQDTFGSGPRPKVPDFDGVTWDGFTFDGWYAASGKKVKTLPYAFPYEASTTYKAVWRGNDNTAFDFWVEHYRDFNPVRGEASDSSGWPADYDDPDLRKFYETSWKSQQMANNPISATYRRDIPGYKFKSVLIKNNKVRKFDEPLGGGTMAEGGASINSMTHAVKGNMPNDHLTVAYRYEPDTTKKFPITIRYVDKSGNQIKAPDTITLPVEADYTIDPPAITSYLPESVALTKAGVTDLDGRGIISAVDAGCSVTPSNGENTHVTGKMPNQGIEFTYKYKDDDNFEIKLQVIYTDNHSNSMEEAAGLEDVNQIVTPNIQYTISVPDLEGYVYPPNIVWDPSLTVNFNKDAQELTVTSGLLSGAIKITYNEDLSDTGYWAKVEFYNGQNGSFGESPSPKFIKKAGGITLAQVTEGIELNPSPHYRADGWYEATSNGSDKQGPKLSEDMMINRSIKLYANFVEQEGDWFDLKFVAGDHGSISGNKTMHVVKNTSWTDLDLPDCTPEAYYQFDGWFDEMGNRVLASQTIMSDQTFTARFVPIGVTDDGIPAMPDAYGSVNSGGSGNVTVAGVNEDRRYALTNMDREVLEIKPGTQLKNSGFTGLKPCTSYYVYELLMTANPLPGAVLPDHVDPDTCSPPTRVTVPALGNNYKVMDGADGTMQVVINPADSTTLYAILTMEGDVVDVPGADGEGWVTPSGAPGQAVLGGLEGNQLYVVVAKQPGEDIQAADKLLLGTQVSVVGSAQAAEEYTITLTNGGFITKIMRRGISIDFDDTATAVVRAGDKITFDTDPVDSQGRTFKQWSGLIGKFTLEDKTRRNPTITMPEGNLVIQADYSMAASAATPGNAFIDYSPKNGSVALDLSSDLRSDLIDGLTGNSSDQDALVNGIDVGYTVKFNQRPPKASESNAVMQEVGDEAVKVPWTLTSSLTRQVGGTNKDIPTGVNTTPDIRVYASLDRSMHGYIDYQLWRLENLDDNPICTFVEMEPDPNDEDSGFSGVVSFDANVGSTYVLTYLKAYGVKIIDPKRAAQHMVKVKTDTPLEDADGFLDLPIFEDYTDPITNIVYEYRGLGRTPSSSNEYDVTDPVTKNMTLYVLYSPADDSEWQEARQKLMGQITIAQALKDGPTVSEEEREALGDAIDIAIEVVNRVYRPTVDEMNDTYDMLKDLVDSITSGGDNPDHPDNPDQPDNPDTPDPPDKPDKPDHPGGGGGGGGGGGSTRGTGGSSRVLGPGFSFNDYRIYGAGTEGSWQTVGGDPTKWQFILRSKTPVKDQWANVKYGEAGQACTYHFNEEGIMDYGWYMDAQGEWYYLNEEPGPDFGRMIVGWYFDAKANKWYYLNEFTGGMATGWQKLGKDWYYLNPTSREGRPMGTLYVNEITPDGYPVDENGKWIRETP</sequence>
<keyword evidence="7" id="KW-1185">Reference proteome</keyword>
<evidence type="ECO:0000313" key="7">
    <source>
        <dbReference type="Proteomes" id="UP000198508"/>
    </source>
</evidence>
<evidence type="ECO:0000256" key="2">
    <source>
        <dbReference type="SAM" id="MobiDB-lite"/>
    </source>
</evidence>
<evidence type="ECO:0000256" key="3">
    <source>
        <dbReference type="SAM" id="SignalP"/>
    </source>
</evidence>
<dbReference type="Gene3D" id="3.10.20.320">
    <property type="entry name" value="Putative peptidoglycan bound protein (lpxtg motif)"/>
    <property type="match status" value="1"/>
</dbReference>
<reference evidence="7" key="1">
    <citation type="submission" date="2016-10" db="EMBL/GenBank/DDBJ databases">
        <authorList>
            <person name="Varghese N."/>
            <person name="Submissions S."/>
        </authorList>
    </citation>
    <scope>NUCLEOTIDE SEQUENCE [LARGE SCALE GENOMIC DNA]</scope>
    <source>
        <strain evidence="7">NLAE-zl-G277</strain>
    </source>
</reference>
<dbReference type="RefSeq" id="WP_092367340.1">
    <property type="nucleotide sequence ID" value="NZ_FOIM01000022.1"/>
</dbReference>
<keyword evidence="1" id="KW-0677">Repeat</keyword>
<dbReference type="Gene3D" id="2.10.270.10">
    <property type="entry name" value="Cholin Binding"/>
    <property type="match status" value="1"/>
</dbReference>
<evidence type="ECO:0000259" key="5">
    <source>
        <dbReference type="Pfam" id="PF18998"/>
    </source>
</evidence>
<dbReference type="Pfam" id="PF18998">
    <property type="entry name" value="Flg_new_2"/>
    <property type="match status" value="1"/>
</dbReference>
<name>A0A1I0IMG5_9FIRM</name>
<evidence type="ECO:0000256" key="1">
    <source>
        <dbReference type="ARBA" id="ARBA00022737"/>
    </source>
</evidence>
<dbReference type="STRING" id="460384.SAMN05216313_12248"/>
<organism evidence="6 7">
    <name type="scientific">Enterocloster lavalensis</name>
    <dbReference type="NCBI Taxonomy" id="460384"/>
    <lineage>
        <taxon>Bacteria</taxon>
        <taxon>Bacillati</taxon>
        <taxon>Bacillota</taxon>
        <taxon>Clostridia</taxon>
        <taxon>Lachnospirales</taxon>
        <taxon>Lachnospiraceae</taxon>
        <taxon>Enterocloster</taxon>
    </lineage>
</organism>
<feature type="domain" description="MucBP" evidence="4">
    <location>
        <begin position="276"/>
        <end position="344"/>
    </location>
</feature>
<proteinExistence type="predicted"/>
<dbReference type="Proteomes" id="UP000198508">
    <property type="component" value="Unassembled WGS sequence"/>
</dbReference>
<dbReference type="SUPFAM" id="SSF69360">
    <property type="entry name" value="Cell wall binding repeat"/>
    <property type="match status" value="1"/>
</dbReference>
<evidence type="ECO:0000259" key="4">
    <source>
        <dbReference type="Pfam" id="PF06458"/>
    </source>
</evidence>
<feature type="chain" id="PRO_5044372588" evidence="3">
    <location>
        <begin position="25"/>
        <end position="1478"/>
    </location>
</feature>
<evidence type="ECO:0000313" key="6">
    <source>
        <dbReference type="EMBL" id="SET97994.1"/>
    </source>
</evidence>
<protein>
    <submittedName>
        <fullName evidence="6">Putative cell wall binding repeat-containing protein</fullName>
    </submittedName>
</protein>